<keyword evidence="8 19" id="KW-0808">Transferase</keyword>
<reference evidence="23" key="2">
    <citation type="submission" date="2025-09" db="UniProtKB">
        <authorList>
            <consortium name="Ensembl"/>
        </authorList>
    </citation>
    <scope>IDENTIFICATION</scope>
</reference>
<comment type="pathway">
    <text evidence="6">Phospholipid metabolism; CDP-diacylglycerol biosynthesis; CDP-diacylglycerol from sn-glycerol 3-phosphate: step 2/3.</text>
</comment>
<dbReference type="EC" id="2.3.1.51" evidence="19"/>
<evidence type="ECO:0000256" key="1">
    <source>
        <dbReference type="ARBA" id="ARBA00000091"/>
    </source>
</evidence>
<evidence type="ECO:0000256" key="6">
    <source>
        <dbReference type="ARBA" id="ARBA00004728"/>
    </source>
</evidence>
<organism evidence="23 24">
    <name type="scientific">Chrysolophus pictus</name>
    <name type="common">Golden pheasant</name>
    <name type="synonym">Phasianus pictus</name>
    <dbReference type="NCBI Taxonomy" id="9089"/>
    <lineage>
        <taxon>Eukaryota</taxon>
        <taxon>Metazoa</taxon>
        <taxon>Chordata</taxon>
        <taxon>Craniata</taxon>
        <taxon>Vertebrata</taxon>
        <taxon>Euteleostomi</taxon>
        <taxon>Archelosauria</taxon>
        <taxon>Archosauria</taxon>
        <taxon>Dinosauria</taxon>
        <taxon>Saurischia</taxon>
        <taxon>Theropoda</taxon>
        <taxon>Coelurosauria</taxon>
        <taxon>Aves</taxon>
        <taxon>Neognathae</taxon>
        <taxon>Galloanserae</taxon>
        <taxon>Galliformes</taxon>
        <taxon>Phasianidae</taxon>
        <taxon>Phasianinae</taxon>
        <taxon>Chrysolophus</taxon>
    </lineage>
</organism>
<evidence type="ECO:0000256" key="15">
    <source>
        <dbReference type="ARBA" id="ARBA00048973"/>
    </source>
</evidence>
<keyword evidence="19" id="KW-0443">Lipid metabolism</keyword>
<evidence type="ECO:0000256" key="10">
    <source>
        <dbReference type="ARBA" id="ARBA00047525"/>
    </source>
</evidence>
<dbReference type="InterPro" id="IPR002123">
    <property type="entry name" value="Plipid/glycerol_acylTrfase"/>
</dbReference>
<dbReference type="GO" id="GO:0016020">
    <property type="term" value="C:membrane"/>
    <property type="evidence" value="ECO:0007669"/>
    <property type="project" value="InterPro"/>
</dbReference>
<evidence type="ECO:0000256" key="11">
    <source>
        <dbReference type="ARBA" id="ARBA00047814"/>
    </source>
</evidence>
<evidence type="ECO:0000256" key="7">
    <source>
        <dbReference type="ARBA" id="ARBA00008655"/>
    </source>
</evidence>
<evidence type="ECO:0000256" key="20">
    <source>
        <dbReference type="SAM" id="MobiDB-lite"/>
    </source>
</evidence>
<protein>
    <recommendedName>
        <fullName evidence="19">1-acyl-sn-glycerol-3-phosphate acyltransferase</fullName>
        <ecNumber evidence="19">2.3.1.51</ecNumber>
    </recommendedName>
</protein>
<feature type="transmembrane region" description="Helical" evidence="21">
    <location>
        <begin position="55"/>
        <end position="73"/>
    </location>
</feature>
<comment type="catalytic activity">
    <reaction evidence="11">
        <text>1-tetradecanoyl-sn-glycerol 3-phosphate + (9Z)-octadecenoyl-CoA = 1-tetradecanoyl-2-(9Z)-octadecenoyl-sn-glycero-3-phosphate + CoA</text>
        <dbReference type="Rhea" id="RHEA:37187"/>
        <dbReference type="ChEBI" id="CHEBI:57287"/>
        <dbReference type="ChEBI" id="CHEBI:57387"/>
        <dbReference type="ChEBI" id="CHEBI:72683"/>
        <dbReference type="ChEBI" id="CHEBI:74586"/>
    </reaction>
    <physiologicalReaction direction="left-to-right" evidence="11">
        <dbReference type="Rhea" id="RHEA:37188"/>
    </physiologicalReaction>
</comment>
<keyword evidence="9 19" id="KW-0012">Acyltransferase</keyword>
<dbReference type="SUPFAM" id="SSF69593">
    <property type="entry name" value="Glycerol-3-phosphate (1)-acyltransferase"/>
    <property type="match status" value="1"/>
</dbReference>
<accession>A0A8C3L1Z5</accession>
<keyword evidence="21" id="KW-0472">Membrane</keyword>
<keyword evidence="19" id="KW-0444">Lipid biosynthesis</keyword>
<evidence type="ECO:0000256" key="2">
    <source>
        <dbReference type="ARBA" id="ARBA00000300"/>
    </source>
</evidence>
<comment type="similarity">
    <text evidence="7 19">Belongs to the 1-acyl-sn-glycerol-3-phosphate acyltransferase family.</text>
</comment>
<comment type="catalytic activity">
    <reaction evidence="12">
        <text>1-(6Z,9Z,12Z-octadecatrienoyl)-sn-glycero-3-phosphate + (9Z)-octadecenoyl-CoA = (6Z,9Z,12Z)-octadecatrienoyl-2-(9Z)-octadecenoyl-sn-glycero-3-phosphate + CoA</text>
        <dbReference type="Rhea" id="RHEA:37179"/>
        <dbReference type="ChEBI" id="CHEBI:57287"/>
        <dbReference type="ChEBI" id="CHEBI:57387"/>
        <dbReference type="ChEBI" id="CHEBI:74581"/>
        <dbReference type="ChEBI" id="CHEBI:74582"/>
    </reaction>
    <physiologicalReaction direction="left-to-right" evidence="12">
        <dbReference type="Rhea" id="RHEA:37180"/>
    </physiologicalReaction>
</comment>
<feature type="region of interest" description="Disordered" evidence="20">
    <location>
        <begin position="319"/>
        <end position="349"/>
    </location>
</feature>
<comment type="catalytic activity">
    <reaction evidence="1">
        <text>(11Z)-octadecenoyl-CoA + 1-(9Z-octadecenoyl)-sn-glycero-3-phosphate = 1-(9Z)-octadecenoyl-2-(11Z)-octadecenoyl-sn-glycero-3-phosphate + CoA</text>
        <dbReference type="Rhea" id="RHEA:37603"/>
        <dbReference type="ChEBI" id="CHEBI:57287"/>
        <dbReference type="ChEBI" id="CHEBI:74544"/>
        <dbReference type="ChEBI" id="CHEBI:75121"/>
        <dbReference type="ChEBI" id="CHEBI:75122"/>
    </reaction>
    <physiologicalReaction direction="left-to-right" evidence="1">
        <dbReference type="Rhea" id="RHEA:37604"/>
    </physiologicalReaction>
</comment>
<reference evidence="23" key="1">
    <citation type="submission" date="2025-08" db="UniProtKB">
        <authorList>
            <consortium name="Ensembl"/>
        </authorList>
    </citation>
    <scope>IDENTIFICATION</scope>
</reference>
<evidence type="ECO:0000256" key="19">
    <source>
        <dbReference type="RuleBase" id="RU361267"/>
    </source>
</evidence>
<keyword evidence="21" id="KW-1133">Transmembrane helix</keyword>
<evidence type="ECO:0000256" key="18">
    <source>
        <dbReference type="ARBA" id="ARBA00049561"/>
    </source>
</evidence>
<evidence type="ECO:0000256" key="16">
    <source>
        <dbReference type="ARBA" id="ARBA00049345"/>
    </source>
</evidence>
<dbReference type="GO" id="GO:0005783">
    <property type="term" value="C:endoplasmic reticulum"/>
    <property type="evidence" value="ECO:0007669"/>
    <property type="project" value="TreeGrafter"/>
</dbReference>
<name>A0A8C3L1Z5_CHRPC</name>
<dbReference type="SMART" id="SM00563">
    <property type="entry name" value="PlsC"/>
    <property type="match status" value="1"/>
</dbReference>
<comment type="function">
    <text evidence="5">Converts 1-acyl-sn-glycerol-3-phosphate (lysophosphatidic acid or LPA) into 1,2-diacyl-sn-glycerol-3-phosphate (phosphatidic acid or PA) by incorporating an acyl moiety at the sn-2 position of the glycerol backbone.</text>
</comment>
<evidence type="ECO:0000256" key="12">
    <source>
        <dbReference type="ARBA" id="ARBA00048105"/>
    </source>
</evidence>
<evidence type="ECO:0000259" key="22">
    <source>
        <dbReference type="SMART" id="SM00563"/>
    </source>
</evidence>
<evidence type="ECO:0000256" key="4">
    <source>
        <dbReference type="ARBA" id="ARBA00001783"/>
    </source>
</evidence>
<feature type="transmembrane region" description="Helical" evidence="21">
    <location>
        <begin position="85"/>
        <end position="104"/>
    </location>
</feature>
<dbReference type="PANTHER" id="PTHR10434:SF65">
    <property type="entry name" value="1-ACYL-SN-GLYCEROL-3-PHOSPHATE ACYLTRANSFERASE ALPHA"/>
    <property type="match status" value="1"/>
</dbReference>
<evidence type="ECO:0000256" key="3">
    <source>
        <dbReference type="ARBA" id="ARBA00000816"/>
    </source>
</evidence>
<evidence type="ECO:0000256" key="13">
    <source>
        <dbReference type="ARBA" id="ARBA00048293"/>
    </source>
</evidence>
<dbReference type="InterPro" id="IPR004552">
    <property type="entry name" value="AGP_acyltrans"/>
</dbReference>
<comment type="catalytic activity">
    <reaction evidence="2">
        <text>a 1-acyl-sn-glycero-3-phosphate + an acyl-CoA = a 1,2-diacyl-sn-glycero-3-phosphate + CoA</text>
        <dbReference type="Rhea" id="RHEA:19709"/>
        <dbReference type="ChEBI" id="CHEBI:57287"/>
        <dbReference type="ChEBI" id="CHEBI:57970"/>
        <dbReference type="ChEBI" id="CHEBI:58342"/>
        <dbReference type="ChEBI" id="CHEBI:58608"/>
        <dbReference type="EC" id="2.3.1.51"/>
    </reaction>
    <physiologicalReaction direction="left-to-right" evidence="2">
        <dbReference type="Rhea" id="RHEA:19710"/>
    </physiologicalReaction>
</comment>
<dbReference type="Pfam" id="PF01553">
    <property type="entry name" value="Acyltransferase"/>
    <property type="match status" value="1"/>
</dbReference>
<comment type="catalytic activity">
    <reaction evidence="10">
        <text>1-hexadecanoyl-sn-glycero-3-phosphate + (9Z)-octadecenoyl-CoA = 1-hexadecanoyl-2-(9Z-octadecenoyl)-sn-glycero-3-phosphate + CoA</text>
        <dbReference type="Rhea" id="RHEA:33187"/>
        <dbReference type="ChEBI" id="CHEBI:57287"/>
        <dbReference type="ChEBI" id="CHEBI:57387"/>
        <dbReference type="ChEBI" id="CHEBI:57518"/>
        <dbReference type="ChEBI" id="CHEBI:64839"/>
    </reaction>
    <physiologicalReaction direction="left-to-right" evidence="10">
        <dbReference type="Rhea" id="RHEA:33188"/>
    </physiologicalReaction>
</comment>
<evidence type="ECO:0000313" key="23">
    <source>
        <dbReference type="Ensembl" id="ENSCPIP00010003201.1"/>
    </source>
</evidence>
<comment type="domain">
    <text evidence="19">The HXXXXD motif is essential for acyltransferase activity and may constitute the binding site for the phosphate moiety of the glycerol-3-phosphate.</text>
</comment>
<comment type="catalytic activity">
    <reaction evidence="3">
        <text>1-(9Z-octadecenoyl)-sn-glycero-3-phosphate + hexadecanoyl-CoA = 1-(9Z)-octadecenoyl-2-hexadecanoyl-sn-glycero-3-phosphate + CoA</text>
        <dbReference type="Rhea" id="RHEA:37143"/>
        <dbReference type="ChEBI" id="CHEBI:57287"/>
        <dbReference type="ChEBI" id="CHEBI:57379"/>
        <dbReference type="ChEBI" id="CHEBI:74544"/>
        <dbReference type="ChEBI" id="CHEBI:74551"/>
    </reaction>
    <physiologicalReaction direction="left-to-right" evidence="3">
        <dbReference type="Rhea" id="RHEA:37144"/>
    </physiologicalReaction>
</comment>
<comment type="catalytic activity">
    <reaction evidence="14">
        <text>heptadecanoyl-CoA + 1-(9Z-octadecenoyl)-sn-glycero-3-phosphate = 1-(9Z)-octadecenoyl-2-heptadecanoyl-sn-glycero-3-phosphate + CoA</text>
        <dbReference type="Rhea" id="RHEA:37155"/>
        <dbReference type="ChEBI" id="CHEBI:57287"/>
        <dbReference type="ChEBI" id="CHEBI:74307"/>
        <dbReference type="ChEBI" id="CHEBI:74544"/>
        <dbReference type="ChEBI" id="CHEBI:74558"/>
    </reaction>
    <physiologicalReaction direction="left-to-right" evidence="14">
        <dbReference type="Rhea" id="RHEA:37156"/>
    </physiologicalReaction>
</comment>
<keyword evidence="24" id="KW-1185">Reference proteome</keyword>
<dbReference type="PANTHER" id="PTHR10434">
    <property type="entry name" value="1-ACYL-SN-GLYCEROL-3-PHOSPHATE ACYLTRANSFERASE"/>
    <property type="match status" value="1"/>
</dbReference>
<evidence type="ECO:0000313" key="24">
    <source>
        <dbReference type="Proteomes" id="UP000694543"/>
    </source>
</evidence>
<dbReference type="Proteomes" id="UP000694543">
    <property type="component" value="Unplaced"/>
</dbReference>
<comment type="catalytic activity">
    <reaction evidence="13">
        <text>1-(9Z,12Z,15Z)-octadecatrienoyl-sn-glycero-3-phosphate + (9Z)-octadecenoyl-CoA = 1-(9Z,12Z,15Z)-octadecatrienoyl-2-(9Z)-octadecenoyl-sn-glycero-3-phosphate + CoA</text>
        <dbReference type="Rhea" id="RHEA:37139"/>
        <dbReference type="ChEBI" id="CHEBI:57287"/>
        <dbReference type="ChEBI" id="CHEBI:57387"/>
        <dbReference type="ChEBI" id="CHEBI:74549"/>
        <dbReference type="ChEBI" id="CHEBI:74550"/>
    </reaction>
    <physiologicalReaction direction="left-to-right" evidence="13">
        <dbReference type="Rhea" id="RHEA:37140"/>
    </physiologicalReaction>
</comment>
<evidence type="ECO:0000256" key="17">
    <source>
        <dbReference type="ARBA" id="ARBA00049491"/>
    </source>
</evidence>
<dbReference type="NCBIfam" id="TIGR00530">
    <property type="entry name" value="AGP_acyltrn"/>
    <property type="match status" value="1"/>
</dbReference>
<evidence type="ECO:0000256" key="14">
    <source>
        <dbReference type="ARBA" id="ARBA00048956"/>
    </source>
</evidence>
<dbReference type="GO" id="GO:0006654">
    <property type="term" value="P:phosphatidic acid biosynthetic process"/>
    <property type="evidence" value="ECO:0007669"/>
    <property type="project" value="TreeGrafter"/>
</dbReference>
<proteinExistence type="inferred from homology"/>
<keyword evidence="19" id="KW-1208">Phospholipid metabolism</keyword>
<dbReference type="GO" id="GO:0003841">
    <property type="term" value="F:1-acylglycerol-3-phosphate O-acyltransferase activity"/>
    <property type="evidence" value="ECO:0007669"/>
    <property type="project" value="UniProtKB-UniRule"/>
</dbReference>
<dbReference type="CDD" id="cd07989">
    <property type="entry name" value="LPLAT_AGPAT-like"/>
    <property type="match status" value="1"/>
</dbReference>
<sequence length="349" mass="39703">MGQLLPWTSPERPHTTLLNHYLHLPCSWHPYSPPQLWGRRLSSPASPHPSGTMDVALLHGLLLLLTLPVLLYWHSATFRYFCKVTFFNIWVVTMATLLSPFVAIRGRCVENMKLLCAVIRPLKHLYGIKIEVLGAEHLNLKEPYVIVCNHQASLDLMGMVEVIPKRCVPIAKKELLYMGTVGWACWLSGIIFIDRQRTGEAIDVISQTAKTIRRENLRVWIFPEGTRNQSRSMLPFKRGAFHLAVQAQVPIFPVVISPYWDFFSSKEKKFTPGMFTIRVLPKIETRGLSPKDVPELTETVRNIMVDVFSEMSANPCRDQRVDLPLLPGTGATTRTDSMWHEEDTTGTTD</sequence>
<feature type="domain" description="Phospholipid/glycerol acyltransferase" evidence="22">
    <location>
        <begin position="144"/>
        <end position="259"/>
    </location>
</feature>
<dbReference type="Ensembl" id="ENSCPIT00010003784.1">
    <property type="protein sequence ID" value="ENSCPIP00010003201.1"/>
    <property type="gene ID" value="ENSCPIG00010002504.1"/>
</dbReference>
<comment type="catalytic activity">
    <reaction evidence="4">
        <text>1-(9Z-octadecenoyl)-sn-glycero-3-phosphate + tetradecanoyl-CoA = 1-(9Z)-octadecenoyl-2-tetradecanoyl-sn-glycero-3-phosphate + CoA</text>
        <dbReference type="Rhea" id="RHEA:37171"/>
        <dbReference type="ChEBI" id="CHEBI:57287"/>
        <dbReference type="ChEBI" id="CHEBI:57385"/>
        <dbReference type="ChEBI" id="CHEBI:74544"/>
        <dbReference type="ChEBI" id="CHEBI:74579"/>
    </reaction>
    <physiologicalReaction direction="left-to-right" evidence="4">
        <dbReference type="Rhea" id="RHEA:37172"/>
    </physiologicalReaction>
</comment>
<dbReference type="AlphaFoldDB" id="A0A8C3L1Z5"/>
<evidence type="ECO:0000256" key="21">
    <source>
        <dbReference type="SAM" id="Phobius"/>
    </source>
</evidence>
<evidence type="ECO:0000256" key="8">
    <source>
        <dbReference type="ARBA" id="ARBA00022679"/>
    </source>
</evidence>
<keyword evidence="19" id="KW-0594">Phospholipid biosynthesis</keyword>
<evidence type="ECO:0000256" key="9">
    <source>
        <dbReference type="ARBA" id="ARBA00023315"/>
    </source>
</evidence>
<keyword evidence="21" id="KW-0812">Transmembrane</keyword>
<comment type="catalytic activity">
    <reaction evidence="17">
        <text>1-eicosanoyl-sn-glycero-3-phosphate + (9Z)-octadecenoyl-CoA = 1-eicosanoyl-2-(9Z)-octadecenoyl-sn-glycero-3-phosphate + CoA</text>
        <dbReference type="Rhea" id="RHEA:37183"/>
        <dbReference type="ChEBI" id="CHEBI:57287"/>
        <dbReference type="ChEBI" id="CHEBI:57387"/>
        <dbReference type="ChEBI" id="CHEBI:74583"/>
        <dbReference type="ChEBI" id="CHEBI:74584"/>
    </reaction>
    <physiologicalReaction direction="left-to-right" evidence="17">
        <dbReference type="Rhea" id="RHEA:37184"/>
    </physiologicalReaction>
</comment>
<comment type="catalytic activity">
    <reaction evidence="18">
        <text>1-(9Z-octadecenoyl)-sn-glycero-3-phosphate + (9Z)-octadecenoyl-CoA = 1,2-di-(9Z-octadecenoyl)-sn-glycero-3-phosphate + CoA</text>
        <dbReference type="Rhea" id="RHEA:37131"/>
        <dbReference type="ChEBI" id="CHEBI:57287"/>
        <dbReference type="ChEBI" id="CHEBI:57387"/>
        <dbReference type="ChEBI" id="CHEBI:74544"/>
        <dbReference type="ChEBI" id="CHEBI:74546"/>
    </reaction>
    <physiologicalReaction direction="left-to-right" evidence="18">
        <dbReference type="Rhea" id="RHEA:37132"/>
    </physiologicalReaction>
</comment>
<evidence type="ECO:0000256" key="5">
    <source>
        <dbReference type="ARBA" id="ARBA00004086"/>
    </source>
</evidence>
<comment type="catalytic activity">
    <reaction evidence="16">
        <text>1-(9Z-octadecenoyl)-sn-glycero-3-phosphate + (9Z,12Z)-octadecadienoyl-CoA = 1-(9Z)-octadecenoyl-2-(9Z,12Z)-octadecadienoyl-sn-glycero-3-phosphate + CoA</text>
        <dbReference type="Rhea" id="RHEA:37159"/>
        <dbReference type="ChEBI" id="CHEBI:57287"/>
        <dbReference type="ChEBI" id="CHEBI:57383"/>
        <dbReference type="ChEBI" id="CHEBI:74544"/>
        <dbReference type="ChEBI" id="CHEBI:74563"/>
    </reaction>
    <physiologicalReaction direction="left-to-right" evidence="16">
        <dbReference type="Rhea" id="RHEA:37160"/>
    </physiologicalReaction>
</comment>
<comment type="catalytic activity">
    <reaction evidence="15">
        <text>pentadecanoyl-CoA + 1-(9Z-octadecenoyl)-sn-glycero-3-phosphate = 1-(9Z)-octadecenoyl-2-pentadecanoyl-sn-glycero-3-phosphate + CoA</text>
        <dbReference type="Rhea" id="RHEA:37175"/>
        <dbReference type="ChEBI" id="CHEBI:57287"/>
        <dbReference type="ChEBI" id="CHEBI:74309"/>
        <dbReference type="ChEBI" id="CHEBI:74544"/>
        <dbReference type="ChEBI" id="CHEBI:74578"/>
    </reaction>
    <physiologicalReaction direction="left-to-right" evidence="15">
        <dbReference type="Rhea" id="RHEA:37176"/>
    </physiologicalReaction>
</comment>